<dbReference type="PANTHER" id="PTHR43115">
    <property type="entry name" value="DEHYDROGENASE/REDUCTASE SDR FAMILY MEMBER 11"/>
    <property type="match status" value="1"/>
</dbReference>
<dbReference type="PRINTS" id="PR00080">
    <property type="entry name" value="SDRFAMILY"/>
</dbReference>
<name>A0A6J7S6Q3_9ZZZZ</name>
<reference evidence="5" key="1">
    <citation type="submission" date="2020-05" db="EMBL/GenBank/DDBJ databases">
        <authorList>
            <person name="Chiriac C."/>
            <person name="Salcher M."/>
            <person name="Ghai R."/>
            <person name="Kavagutti S V."/>
        </authorList>
    </citation>
    <scope>NUCLEOTIDE SEQUENCE</scope>
</reference>
<dbReference type="Gene3D" id="3.40.50.720">
    <property type="entry name" value="NAD(P)-binding Rossmann-like Domain"/>
    <property type="match status" value="1"/>
</dbReference>
<gene>
    <name evidence="4" type="ORF">UFOPK3752_00752</name>
    <name evidence="5" type="ORF">UFOPK4150_01710</name>
</gene>
<protein>
    <submittedName>
        <fullName evidence="5">Unannotated protein</fullName>
    </submittedName>
</protein>
<evidence type="ECO:0000256" key="1">
    <source>
        <dbReference type="ARBA" id="ARBA00006484"/>
    </source>
</evidence>
<dbReference type="FunFam" id="3.40.50.720:FF:000047">
    <property type="entry name" value="NADP-dependent L-serine/L-allo-threonine dehydrogenase"/>
    <property type="match status" value="1"/>
</dbReference>
<dbReference type="InterPro" id="IPR057326">
    <property type="entry name" value="KR_dom"/>
</dbReference>
<dbReference type="InterPro" id="IPR020904">
    <property type="entry name" value="Sc_DH/Rdtase_CS"/>
</dbReference>
<sequence length="253" mass="26648">MAESLIGTVALVTGASSGIGHAAARELAARGASVVITARRADRLEELAATIVASGGHALTLPADITRRDEAAGVVAATIAQLGRLDTVVNSAGVMFNGPTLAMPVDDWEAMVDLNLKGLMYVTKAALPHLLEGAATGPRGVTDLVNISSIAGRIVYEQCPIYCATKFAVNAFTEALRLEFTQRNLRVSVVDPGVTESELFSHLSPQVLIEYDEGFAAVEKLHAEDVAEAIASIVANPRRIAVNEVVIRPTDHK</sequence>
<dbReference type="InterPro" id="IPR002347">
    <property type="entry name" value="SDR_fam"/>
</dbReference>
<dbReference type="AlphaFoldDB" id="A0A6J7S6Q3"/>
<dbReference type="PANTHER" id="PTHR43115:SF4">
    <property type="entry name" value="DEHYDROGENASE_REDUCTASE SDR FAMILY MEMBER 11"/>
    <property type="match status" value="1"/>
</dbReference>
<dbReference type="PRINTS" id="PR00081">
    <property type="entry name" value="GDHRDH"/>
</dbReference>
<dbReference type="InterPro" id="IPR036291">
    <property type="entry name" value="NAD(P)-bd_dom_sf"/>
</dbReference>
<accession>A0A6J7S6Q3</accession>
<dbReference type="Pfam" id="PF00106">
    <property type="entry name" value="adh_short"/>
    <property type="match status" value="1"/>
</dbReference>
<keyword evidence="2" id="KW-0560">Oxidoreductase</keyword>
<evidence type="ECO:0000313" key="4">
    <source>
        <dbReference type="EMBL" id="CAB4936290.1"/>
    </source>
</evidence>
<evidence type="ECO:0000259" key="3">
    <source>
        <dbReference type="SMART" id="SM00822"/>
    </source>
</evidence>
<dbReference type="SUPFAM" id="SSF51735">
    <property type="entry name" value="NAD(P)-binding Rossmann-fold domains"/>
    <property type="match status" value="1"/>
</dbReference>
<feature type="domain" description="Ketoreductase" evidence="3">
    <location>
        <begin position="8"/>
        <end position="197"/>
    </location>
</feature>
<comment type="similarity">
    <text evidence="1">Belongs to the short-chain dehydrogenases/reductases (SDR) family.</text>
</comment>
<dbReference type="SMART" id="SM00822">
    <property type="entry name" value="PKS_KR"/>
    <property type="match status" value="1"/>
</dbReference>
<dbReference type="EMBL" id="CAFBND010000022">
    <property type="protein sequence ID" value="CAB4936290.1"/>
    <property type="molecule type" value="Genomic_DNA"/>
</dbReference>
<proteinExistence type="inferred from homology"/>
<dbReference type="GO" id="GO:0016616">
    <property type="term" value="F:oxidoreductase activity, acting on the CH-OH group of donors, NAD or NADP as acceptor"/>
    <property type="evidence" value="ECO:0007669"/>
    <property type="project" value="UniProtKB-ARBA"/>
</dbReference>
<evidence type="ECO:0000313" key="5">
    <source>
        <dbReference type="EMBL" id="CAB5036863.1"/>
    </source>
</evidence>
<dbReference type="EMBL" id="CAFBPU010000039">
    <property type="protein sequence ID" value="CAB5036863.1"/>
    <property type="molecule type" value="Genomic_DNA"/>
</dbReference>
<dbReference type="PROSITE" id="PS00061">
    <property type="entry name" value="ADH_SHORT"/>
    <property type="match status" value="1"/>
</dbReference>
<organism evidence="5">
    <name type="scientific">freshwater metagenome</name>
    <dbReference type="NCBI Taxonomy" id="449393"/>
    <lineage>
        <taxon>unclassified sequences</taxon>
        <taxon>metagenomes</taxon>
        <taxon>ecological metagenomes</taxon>
    </lineage>
</organism>
<evidence type="ECO:0000256" key="2">
    <source>
        <dbReference type="ARBA" id="ARBA00023002"/>
    </source>
</evidence>